<keyword evidence="2" id="KW-0378">Hydrolase</keyword>
<evidence type="ECO:0000256" key="3">
    <source>
        <dbReference type="SAM" id="Phobius"/>
    </source>
</evidence>
<organism evidence="5 6">
    <name type="scientific">Thermoflexibacter ruber</name>
    <dbReference type="NCBI Taxonomy" id="1003"/>
    <lineage>
        <taxon>Bacteria</taxon>
        <taxon>Pseudomonadati</taxon>
        <taxon>Bacteroidota</taxon>
        <taxon>Cytophagia</taxon>
        <taxon>Cytophagales</taxon>
        <taxon>Thermoflexibacteraceae</taxon>
        <taxon>Thermoflexibacter</taxon>
    </lineage>
</organism>
<dbReference type="EMBL" id="FONY01000010">
    <property type="protein sequence ID" value="SFE92604.1"/>
    <property type="molecule type" value="Genomic_DNA"/>
</dbReference>
<dbReference type="GO" id="GO:0046872">
    <property type="term" value="F:metal ion binding"/>
    <property type="evidence" value="ECO:0007669"/>
    <property type="project" value="UniProtKB-KW"/>
</dbReference>
<dbReference type="Proteomes" id="UP000199513">
    <property type="component" value="Unassembled WGS sequence"/>
</dbReference>
<dbReference type="Pfam" id="PF00149">
    <property type="entry name" value="Metallophos"/>
    <property type="match status" value="1"/>
</dbReference>
<evidence type="ECO:0000256" key="2">
    <source>
        <dbReference type="ARBA" id="ARBA00022801"/>
    </source>
</evidence>
<proteinExistence type="predicted"/>
<accession>A0A1I2EHN9</accession>
<reference evidence="5 6" key="1">
    <citation type="submission" date="2016-10" db="EMBL/GenBank/DDBJ databases">
        <authorList>
            <person name="de Groot N.N."/>
        </authorList>
    </citation>
    <scope>NUCLEOTIDE SEQUENCE [LARGE SCALE GENOMIC DNA]</scope>
    <source>
        <strain>GEY</strain>
        <strain evidence="6">DSM 9560</strain>
    </source>
</reference>
<feature type="transmembrane region" description="Helical" evidence="3">
    <location>
        <begin position="39"/>
        <end position="61"/>
    </location>
</feature>
<dbReference type="GO" id="GO:0009245">
    <property type="term" value="P:lipid A biosynthetic process"/>
    <property type="evidence" value="ECO:0007669"/>
    <property type="project" value="TreeGrafter"/>
</dbReference>
<dbReference type="PANTHER" id="PTHR31302:SF31">
    <property type="entry name" value="PHOSPHODIESTERASE YAEI"/>
    <property type="match status" value="1"/>
</dbReference>
<dbReference type="PANTHER" id="PTHR31302">
    <property type="entry name" value="TRANSMEMBRANE PROTEIN WITH METALLOPHOSPHOESTERASE DOMAIN-RELATED"/>
    <property type="match status" value="1"/>
</dbReference>
<protein>
    <recommendedName>
        <fullName evidence="4">Calcineurin-like phosphoesterase domain-containing protein</fullName>
    </recommendedName>
</protein>
<dbReference type="InterPro" id="IPR051158">
    <property type="entry name" value="Metallophosphoesterase_sf"/>
</dbReference>
<evidence type="ECO:0000259" key="4">
    <source>
        <dbReference type="Pfam" id="PF00149"/>
    </source>
</evidence>
<keyword evidence="1" id="KW-0479">Metal-binding</keyword>
<dbReference type="Gene3D" id="3.60.21.10">
    <property type="match status" value="1"/>
</dbReference>
<evidence type="ECO:0000313" key="6">
    <source>
        <dbReference type="Proteomes" id="UP000199513"/>
    </source>
</evidence>
<evidence type="ECO:0000256" key="1">
    <source>
        <dbReference type="ARBA" id="ARBA00022723"/>
    </source>
</evidence>
<feature type="transmembrane region" description="Helical" evidence="3">
    <location>
        <begin position="73"/>
        <end position="94"/>
    </location>
</feature>
<dbReference type="GO" id="GO:0016020">
    <property type="term" value="C:membrane"/>
    <property type="evidence" value="ECO:0007669"/>
    <property type="project" value="GOC"/>
</dbReference>
<dbReference type="RefSeq" id="WP_091542452.1">
    <property type="nucleotide sequence ID" value="NZ_FONY01000010.1"/>
</dbReference>
<keyword evidence="3" id="KW-0812">Transmembrane</keyword>
<dbReference type="OrthoDB" id="9780884at2"/>
<dbReference type="SUPFAM" id="SSF56300">
    <property type="entry name" value="Metallo-dependent phosphatases"/>
    <property type="match status" value="1"/>
</dbReference>
<dbReference type="InterPro" id="IPR029052">
    <property type="entry name" value="Metallo-depent_PP-like"/>
</dbReference>
<evidence type="ECO:0000313" key="5">
    <source>
        <dbReference type="EMBL" id="SFE92604.1"/>
    </source>
</evidence>
<dbReference type="AlphaFoldDB" id="A0A1I2EHN9"/>
<keyword evidence="3" id="KW-0472">Membrane</keyword>
<keyword evidence="3" id="KW-1133">Transmembrane helix</keyword>
<dbReference type="STRING" id="1003.SAMN04488541_101037"/>
<gene>
    <name evidence="5" type="ORF">SAMN04488541_101037</name>
</gene>
<name>A0A1I2EHN9_9BACT</name>
<feature type="domain" description="Calcineurin-like phosphoesterase" evidence="4">
    <location>
        <begin position="183"/>
        <end position="365"/>
    </location>
</feature>
<dbReference type="InterPro" id="IPR004843">
    <property type="entry name" value="Calcineurin-like_PHP"/>
</dbReference>
<dbReference type="CDD" id="cd07385">
    <property type="entry name" value="MPP_YkuE_C"/>
    <property type="match status" value="1"/>
</dbReference>
<keyword evidence="6" id="KW-1185">Reference proteome</keyword>
<sequence length="427" mass="48746">MYKIVAIAILTLLLIAVDFYVFQAIKTVFDDKNATSTKIIYWTFWSLNVLTILGVLAYNLVPRSGFLLTFTRFVLVWSVIFYFSKVFAVLFLLIDDLVRLAQWVYYQFAGFPTKETIIEATHQTNAEGEELIPRSEFLSKAGLIAATTPLLTMSYGVLSGAHDYQVHRKTLYLPNLPKSFDGLRFAQLSDIHSGSFFNKVAVKGGIEMLLREKPDVVFFTGDLVNNEASEMRDYQDIFAKVKAPLGVYSTLGNHDYGDYVMWASAEAKRKNLEDLKATHKLMGWNLLMNESRYLSQNGDKIAILGIENWSAKGRFPKYGSLAKAYENTDEASVKILLSHDPSHWRAEVLEQYEDIDLMLAGHTHGMQFGIEIGNFRWSPVQYFYEEWADLYTKANQYLYVNRGFGFIGYPGRIGILPEICIFELKRA</sequence>
<dbReference type="GO" id="GO:0008758">
    <property type="term" value="F:UDP-2,3-diacylglucosamine hydrolase activity"/>
    <property type="evidence" value="ECO:0007669"/>
    <property type="project" value="TreeGrafter"/>
</dbReference>